<dbReference type="GO" id="GO:0016887">
    <property type="term" value="F:ATP hydrolysis activity"/>
    <property type="evidence" value="ECO:0007669"/>
    <property type="project" value="InterPro"/>
</dbReference>
<comment type="similarity">
    <text evidence="7">Belongs to the ABC transporter superfamily. Macrolide exporter (TC 3.A.1.122) family.</text>
</comment>
<evidence type="ECO:0000256" key="4">
    <source>
        <dbReference type="ARBA" id="ARBA00022840"/>
    </source>
</evidence>
<evidence type="ECO:0000259" key="8">
    <source>
        <dbReference type="PROSITE" id="PS50893"/>
    </source>
</evidence>
<dbReference type="PROSITE" id="PS00211">
    <property type="entry name" value="ABC_TRANSPORTER_1"/>
    <property type="match status" value="1"/>
</dbReference>
<dbReference type="GO" id="GO:0098796">
    <property type="term" value="C:membrane protein complex"/>
    <property type="evidence" value="ECO:0007669"/>
    <property type="project" value="UniProtKB-ARBA"/>
</dbReference>
<keyword evidence="6" id="KW-0046">Antibiotic resistance</keyword>
<dbReference type="PANTHER" id="PTHR24220">
    <property type="entry name" value="IMPORT ATP-BINDING PROTEIN"/>
    <property type="match status" value="1"/>
</dbReference>
<dbReference type="InterPro" id="IPR017911">
    <property type="entry name" value="MacB-like_ATP-bd"/>
</dbReference>
<gene>
    <name evidence="9" type="ORF">SAMN05216339_101460</name>
</gene>
<keyword evidence="2" id="KW-1003">Cell membrane</keyword>
<dbReference type="PANTHER" id="PTHR24220:SF86">
    <property type="entry name" value="ABC TRANSPORTER ABCH.1"/>
    <property type="match status" value="1"/>
</dbReference>
<keyword evidence="5" id="KW-1133">Transmembrane helix</keyword>
<dbReference type="PROSITE" id="PS50893">
    <property type="entry name" value="ABC_TRANSPORTER_2"/>
    <property type="match status" value="1"/>
</dbReference>
<dbReference type="SMART" id="SM00382">
    <property type="entry name" value="AAA"/>
    <property type="match status" value="1"/>
</dbReference>
<keyword evidence="3" id="KW-0547">Nucleotide-binding</keyword>
<evidence type="ECO:0000256" key="5">
    <source>
        <dbReference type="ARBA" id="ARBA00022989"/>
    </source>
</evidence>
<keyword evidence="1" id="KW-0813">Transport</keyword>
<evidence type="ECO:0000256" key="7">
    <source>
        <dbReference type="ARBA" id="ARBA00038388"/>
    </source>
</evidence>
<keyword evidence="5" id="KW-0472">Membrane</keyword>
<name>A0A1I7FFD5_9PROT</name>
<dbReference type="CDD" id="cd03255">
    <property type="entry name" value="ABC_MJ0796_LolCDE_FtsE"/>
    <property type="match status" value="1"/>
</dbReference>
<dbReference type="InterPro" id="IPR017871">
    <property type="entry name" value="ABC_transporter-like_CS"/>
</dbReference>
<keyword evidence="4 9" id="KW-0067">ATP-binding</keyword>
<organism evidence="9 10">
    <name type="scientific">Nitrosomonas eutropha</name>
    <dbReference type="NCBI Taxonomy" id="916"/>
    <lineage>
        <taxon>Bacteria</taxon>
        <taxon>Pseudomonadati</taxon>
        <taxon>Pseudomonadota</taxon>
        <taxon>Betaproteobacteria</taxon>
        <taxon>Nitrosomonadales</taxon>
        <taxon>Nitrosomonadaceae</taxon>
        <taxon>Nitrosomonas</taxon>
    </lineage>
</organism>
<proteinExistence type="inferred from homology"/>
<keyword evidence="5" id="KW-0812">Transmembrane</keyword>
<dbReference type="FunFam" id="3.40.50.300:FF:000032">
    <property type="entry name" value="Export ABC transporter ATP-binding protein"/>
    <property type="match status" value="1"/>
</dbReference>
<feature type="domain" description="ABC transporter" evidence="8">
    <location>
        <begin position="16"/>
        <end position="255"/>
    </location>
</feature>
<evidence type="ECO:0000256" key="2">
    <source>
        <dbReference type="ARBA" id="ARBA00022475"/>
    </source>
</evidence>
<dbReference type="InterPro" id="IPR015854">
    <property type="entry name" value="ABC_transpr_LolD-like"/>
</dbReference>
<evidence type="ECO:0000256" key="6">
    <source>
        <dbReference type="ARBA" id="ARBA00023251"/>
    </source>
</evidence>
<reference evidence="9 10" key="1">
    <citation type="submission" date="2016-10" db="EMBL/GenBank/DDBJ databases">
        <authorList>
            <person name="de Groot N.N."/>
        </authorList>
    </citation>
    <scope>NUCLEOTIDE SEQUENCE [LARGE SCALE GENOMIC DNA]</scope>
    <source>
        <strain evidence="9 10">Nm24</strain>
    </source>
</reference>
<dbReference type="SUPFAM" id="SSF52540">
    <property type="entry name" value="P-loop containing nucleoside triphosphate hydrolases"/>
    <property type="match status" value="1"/>
</dbReference>
<dbReference type="OrthoDB" id="8524638at2"/>
<evidence type="ECO:0000256" key="1">
    <source>
        <dbReference type="ARBA" id="ARBA00022448"/>
    </source>
</evidence>
<accession>A0A1I7FFD5</accession>
<dbReference type="InterPro" id="IPR027417">
    <property type="entry name" value="P-loop_NTPase"/>
</dbReference>
<dbReference type="Pfam" id="PF00005">
    <property type="entry name" value="ABC_tran"/>
    <property type="match status" value="1"/>
</dbReference>
<dbReference type="GO" id="GO:0022857">
    <property type="term" value="F:transmembrane transporter activity"/>
    <property type="evidence" value="ECO:0007669"/>
    <property type="project" value="TreeGrafter"/>
</dbReference>
<dbReference type="AlphaFoldDB" id="A0A1I7FFD5"/>
<evidence type="ECO:0000313" key="9">
    <source>
        <dbReference type="EMBL" id="SFU34854.1"/>
    </source>
</evidence>
<dbReference type="InterPro" id="IPR003593">
    <property type="entry name" value="AAA+_ATPase"/>
</dbReference>
<dbReference type="GO" id="GO:0046677">
    <property type="term" value="P:response to antibiotic"/>
    <property type="evidence" value="ECO:0007669"/>
    <property type="project" value="UniProtKB-KW"/>
</dbReference>
<dbReference type="Proteomes" id="UP000183926">
    <property type="component" value="Unassembled WGS sequence"/>
</dbReference>
<dbReference type="EMBL" id="FPBL01000001">
    <property type="protein sequence ID" value="SFU34854.1"/>
    <property type="molecule type" value="Genomic_DNA"/>
</dbReference>
<dbReference type="Gene3D" id="3.40.50.300">
    <property type="entry name" value="P-loop containing nucleotide triphosphate hydrolases"/>
    <property type="match status" value="1"/>
</dbReference>
<evidence type="ECO:0000256" key="3">
    <source>
        <dbReference type="ARBA" id="ARBA00022741"/>
    </source>
</evidence>
<protein>
    <submittedName>
        <fullName evidence="9">Putative ABC transport system ATP-binding protein</fullName>
    </submittedName>
</protein>
<dbReference type="InterPro" id="IPR003439">
    <property type="entry name" value="ABC_transporter-like_ATP-bd"/>
</dbReference>
<dbReference type="GO" id="GO:0005886">
    <property type="term" value="C:plasma membrane"/>
    <property type="evidence" value="ECO:0007669"/>
    <property type="project" value="TreeGrafter"/>
</dbReference>
<sequence length="255" mass="28078">MMFADNSRGRAGGPLIEVEELSKTYYLGNPADSALSLQVLFDINLTIRQGEFVAIMGHSGSGKSTLMNILGCLDTPTSGHYRLAGRDVSALSGNQLASVRNQLIGFVFQGFNLLRRMTALDNVAIPLLYAGRSRAESRERAMSLLQQTGLGNFVTHQPNQLSGGQQQRVAISRALVNQPQLILADEPTGNLDTQTSYEIMQLFDRLNREEGMTIIIVTHEEDIAAWTQRLIRLKDGRIIEDRPMEKLATSPTSSS</sequence>
<dbReference type="RefSeq" id="WP_074926638.1">
    <property type="nucleotide sequence ID" value="NZ_FPBL01000001.1"/>
</dbReference>
<evidence type="ECO:0000313" key="10">
    <source>
        <dbReference type="Proteomes" id="UP000183926"/>
    </source>
</evidence>
<dbReference type="GO" id="GO:0005524">
    <property type="term" value="F:ATP binding"/>
    <property type="evidence" value="ECO:0007669"/>
    <property type="project" value="UniProtKB-KW"/>
</dbReference>